<name>A0ABY5Z146_9ACTN</name>
<dbReference type="PRINTS" id="PR00507">
    <property type="entry name" value="N12N6MTFRASE"/>
</dbReference>
<evidence type="ECO:0000256" key="1">
    <source>
        <dbReference type="ARBA" id="ARBA00022603"/>
    </source>
</evidence>
<evidence type="ECO:0008006" key="6">
    <source>
        <dbReference type="Google" id="ProtNLM"/>
    </source>
</evidence>
<sequence>MPNNEFGDFQTPRALAAKVFEVLPKKEWTRILEPTCGVGNFLHEAAGYAADAEIVGIEVQADYVDEARLARAEVIQADIFSMHLGQDVSWGKEGPLLVVGNPPWVTNAQLSRLASSNRPDRVNLRNLRGMDAMTGASNFDIAEFVWLKLISELQRHNPTISLLCKTQVARNILEYCSQFGLPISSASVHLINAKQWFDANVDACLFTVEVGTGPASYDCALYDSLDSVRPSRRFGVADGRLVADIDAYGEGHRVDGHCPLEWRQGMKHDAAGVMELVHLDGPHSRSGEPVDVEESHVYPLLKGTDVFRGRTGLSKWVVVTQKSLGEDTTQLAHTAPKLWSYLNKNAEALDGRKSSIYRNRPRFCVFGIGDYSFAPYKIAVSGLHKSAEFRLIAPLAGKPVFLDDTCYLLPFNDPQEAALVLALLRSKPAQDFFRTFTFWDAKRPITKKLLQKIDLGAVAAVCSDIEIIESAERSIREIGPLEAEKPLGDLFGEMKRRWVSTEAVATAEEQLF</sequence>
<dbReference type="PANTHER" id="PTHR33841">
    <property type="entry name" value="DNA METHYLTRANSFERASE YEEA-RELATED"/>
    <property type="match status" value="1"/>
</dbReference>
<keyword evidence="2" id="KW-0808">Transferase</keyword>
<gene>
    <name evidence="4" type="ORF">Drose_32375</name>
</gene>
<keyword evidence="1" id="KW-0489">Methyltransferase</keyword>
<dbReference type="PANTHER" id="PTHR33841:SF5">
    <property type="entry name" value="DNA METHYLASE (MODIFICATION METHYLASE) (METHYLTRANSFERASE)-RELATED"/>
    <property type="match status" value="1"/>
</dbReference>
<dbReference type="Proteomes" id="UP001058271">
    <property type="component" value="Chromosome"/>
</dbReference>
<evidence type="ECO:0000313" key="5">
    <source>
        <dbReference type="Proteomes" id="UP001058271"/>
    </source>
</evidence>
<dbReference type="RefSeq" id="WP_260725100.1">
    <property type="nucleotide sequence ID" value="NZ_BAAABS010000083.1"/>
</dbReference>
<dbReference type="EMBL" id="CP073721">
    <property type="protein sequence ID" value="UWZ35751.1"/>
    <property type="molecule type" value="Genomic_DNA"/>
</dbReference>
<dbReference type="InterPro" id="IPR029063">
    <property type="entry name" value="SAM-dependent_MTases_sf"/>
</dbReference>
<evidence type="ECO:0000313" key="4">
    <source>
        <dbReference type="EMBL" id="UWZ35751.1"/>
    </source>
</evidence>
<accession>A0ABY5Z146</accession>
<reference evidence="4" key="1">
    <citation type="submission" date="2021-04" db="EMBL/GenBank/DDBJ databases">
        <title>Biosynthetic gene clusters of Dactylosporangioum roseum.</title>
        <authorList>
            <person name="Hartkoorn R.C."/>
            <person name="Beaudoing E."/>
            <person name="Hot D."/>
            <person name="Moureu S."/>
        </authorList>
    </citation>
    <scope>NUCLEOTIDE SEQUENCE</scope>
    <source>
        <strain evidence="4">NRRL B-16295</strain>
    </source>
</reference>
<dbReference type="InterPro" id="IPR050953">
    <property type="entry name" value="N4_N6_ade-DNA_methylase"/>
</dbReference>
<keyword evidence="5" id="KW-1185">Reference proteome</keyword>
<evidence type="ECO:0000256" key="2">
    <source>
        <dbReference type="ARBA" id="ARBA00022679"/>
    </source>
</evidence>
<dbReference type="SUPFAM" id="SSF53335">
    <property type="entry name" value="S-adenosyl-L-methionine-dependent methyltransferases"/>
    <property type="match status" value="1"/>
</dbReference>
<organism evidence="4 5">
    <name type="scientific">Dactylosporangium roseum</name>
    <dbReference type="NCBI Taxonomy" id="47989"/>
    <lineage>
        <taxon>Bacteria</taxon>
        <taxon>Bacillati</taxon>
        <taxon>Actinomycetota</taxon>
        <taxon>Actinomycetes</taxon>
        <taxon>Micromonosporales</taxon>
        <taxon>Micromonosporaceae</taxon>
        <taxon>Dactylosporangium</taxon>
    </lineage>
</organism>
<dbReference type="Gene3D" id="3.40.50.150">
    <property type="entry name" value="Vaccinia Virus protein VP39"/>
    <property type="match status" value="1"/>
</dbReference>
<keyword evidence="3" id="KW-0949">S-adenosyl-L-methionine</keyword>
<evidence type="ECO:0000256" key="3">
    <source>
        <dbReference type="ARBA" id="ARBA00022691"/>
    </source>
</evidence>
<protein>
    <recommendedName>
        <fullName evidence="6">SAM-dependent methyltransferase</fullName>
    </recommendedName>
</protein>
<proteinExistence type="predicted"/>